<protein>
    <recommendedName>
        <fullName evidence="1">F-box domain-containing protein</fullName>
    </recommendedName>
</protein>
<organism evidence="2 3">
    <name type="scientific">Arthrobotrys conoides</name>
    <dbReference type="NCBI Taxonomy" id="74498"/>
    <lineage>
        <taxon>Eukaryota</taxon>
        <taxon>Fungi</taxon>
        <taxon>Dikarya</taxon>
        <taxon>Ascomycota</taxon>
        <taxon>Pezizomycotina</taxon>
        <taxon>Orbiliomycetes</taxon>
        <taxon>Orbiliales</taxon>
        <taxon>Orbiliaceae</taxon>
        <taxon>Arthrobotrys</taxon>
    </lineage>
</organism>
<dbReference type="InterPro" id="IPR036047">
    <property type="entry name" value="F-box-like_dom_sf"/>
</dbReference>
<dbReference type="SUPFAM" id="SSF81383">
    <property type="entry name" value="F-box domain"/>
    <property type="match status" value="1"/>
</dbReference>
<dbReference type="Pfam" id="PF00646">
    <property type="entry name" value="F-box"/>
    <property type="match status" value="1"/>
</dbReference>
<dbReference type="InterPro" id="IPR001810">
    <property type="entry name" value="F-box_dom"/>
</dbReference>
<evidence type="ECO:0000313" key="3">
    <source>
        <dbReference type="Proteomes" id="UP001307849"/>
    </source>
</evidence>
<evidence type="ECO:0000259" key="1">
    <source>
        <dbReference type="Pfam" id="PF00646"/>
    </source>
</evidence>
<name>A0AAN8RUI0_9PEZI</name>
<dbReference type="Proteomes" id="UP001307849">
    <property type="component" value="Unassembled WGS sequence"/>
</dbReference>
<sequence>MFFCSREKDSANEFFEMLFQKVVCIDTKEALLWPQTLPGGITSKNIAPVQRRVIMEVVQFLLRPEDSSIVVATVDVPLSESTPSAPFASLPTELWLIILEYLDDFSALSFALTSKALYNTASDRLQNIICPLAELGCWAGKSLVRAGIALDTDEEFSGGNAEMDETGGSYLMAVVESKMLGLRERGYHTIYDSDDPEKLAILRSISHDNDTPPVIQRYVSAVLSNTEYENMFQEGKEYIIRNLDKMEYTAFPTGRLERITVRPRGVFDDTLVQIPHPAEDMIEAITWTTLIKADRHGLQKGAWAGQRIDLVLSRQDELDGWKRV</sequence>
<dbReference type="AlphaFoldDB" id="A0AAN8RUI0"/>
<accession>A0AAN8RUI0</accession>
<dbReference type="EMBL" id="JAVHJM010000004">
    <property type="protein sequence ID" value="KAK6515111.1"/>
    <property type="molecule type" value="Genomic_DNA"/>
</dbReference>
<feature type="domain" description="F-box" evidence="1">
    <location>
        <begin position="89"/>
        <end position="123"/>
    </location>
</feature>
<keyword evidence="3" id="KW-1185">Reference proteome</keyword>
<evidence type="ECO:0000313" key="2">
    <source>
        <dbReference type="EMBL" id="KAK6515111.1"/>
    </source>
</evidence>
<reference evidence="2 3" key="1">
    <citation type="submission" date="2019-10" db="EMBL/GenBank/DDBJ databases">
        <authorList>
            <person name="Palmer J.M."/>
        </authorList>
    </citation>
    <scope>NUCLEOTIDE SEQUENCE [LARGE SCALE GENOMIC DNA]</scope>
    <source>
        <strain evidence="2 3">TWF506</strain>
    </source>
</reference>
<proteinExistence type="predicted"/>
<dbReference type="CDD" id="cd09917">
    <property type="entry name" value="F-box_SF"/>
    <property type="match status" value="1"/>
</dbReference>
<comment type="caution">
    <text evidence="2">The sequence shown here is derived from an EMBL/GenBank/DDBJ whole genome shotgun (WGS) entry which is preliminary data.</text>
</comment>
<gene>
    <name evidence="2" type="ORF">TWF506_007457</name>
</gene>